<protein>
    <submittedName>
        <fullName evidence="1">Uncharacterized protein</fullName>
    </submittedName>
</protein>
<dbReference type="PaxDb" id="449447-MAE_59460"/>
<accession>B0JJ60</accession>
<reference evidence="1 2" key="1">
    <citation type="journal article" date="2007" name="DNA Res.">
        <title>Complete genomic structure of the bloom-forming toxic cyanobacterium Microcystis aeruginosa NIES-843.</title>
        <authorList>
            <person name="Kaneko T."/>
            <person name="Nakajima N."/>
            <person name="Okamoto S."/>
            <person name="Suzuki I."/>
            <person name="Tanabe Y."/>
            <person name="Tamaoki M."/>
            <person name="Nakamura Y."/>
            <person name="Kasai F."/>
            <person name="Watanabe A."/>
            <person name="Kawashima K."/>
            <person name="Kishida Y."/>
            <person name="Ono A."/>
            <person name="Shimizu Y."/>
            <person name="Takahashi C."/>
            <person name="Minami C."/>
            <person name="Fujishiro T."/>
            <person name="Kohara M."/>
            <person name="Katoh M."/>
            <person name="Nakazaki N."/>
            <person name="Nakayama S."/>
            <person name="Yamada M."/>
            <person name="Tabata S."/>
            <person name="Watanabe M.M."/>
        </authorList>
    </citation>
    <scope>NUCLEOTIDE SEQUENCE [LARGE SCALE GENOMIC DNA]</scope>
    <source>
        <strain evidence="2">NIES-843 / IAM M-247</strain>
    </source>
</reference>
<gene>
    <name evidence="1" type="ordered locus">MAE_59460</name>
</gene>
<dbReference type="KEGG" id="mar:MAE_59460"/>
<dbReference type="HOGENOM" id="CLU_3119851_0_0_3"/>
<dbReference type="EMBL" id="AP009552">
    <property type="protein sequence ID" value="BAG05768.1"/>
    <property type="molecule type" value="Genomic_DNA"/>
</dbReference>
<evidence type="ECO:0000313" key="1">
    <source>
        <dbReference type="EMBL" id="BAG05768.1"/>
    </source>
</evidence>
<proteinExistence type="predicted"/>
<dbReference type="AlphaFoldDB" id="B0JJ60"/>
<name>B0JJ60_MICAN</name>
<dbReference type="EnsemblBacteria" id="BAG05768">
    <property type="protein sequence ID" value="BAG05768"/>
    <property type="gene ID" value="MAE_59460"/>
</dbReference>
<sequence>MPKSITGYVQQCPKLLADNLLILFPLSGNLYLKLNGDRSAGLSDFLYLAI</sequence>
<evidence type="ECO:0000313" key="2">
    <source>
        <dbReference type="Proteomes" id="UP000001510"/>
    </source>
</evidence>
<keyword evidence="2" id="KW-1185">Reference proteome</keyword>
<dbReference type="STRING" id="449447.MAE_59460"/>
<organism evidence="1 2">
    <name type="scientific">Microcystis aeruginosa (strain NIES-843 / IAM M-2473)</name>
    <dbReference type="NCBI Taxonomy" id="449447"/>
    <lineage>
        <taxon>Bacteria</taxon>
        <taxon>Bacillati</taxon>
        <taxon>Cyanobacteriota</taxon>
        <taxon>Cyanophyceae</taxon>
        <taxon>Oscillatoriophycideae</taxon>
        <taxon>Chroococcales</taxon>
        <taxon>Microcystaceae</taxon>
        <taxon>Microcystis</taxon>
    </lineage>
</organism>
<dbReference type="Proteomes" id="UP000001510">
    <property type="component" value="Chromosome"/>
</dbReference>